<sequence length="422" mass="47369">MAPPRSADEHSNSYFPIFSRQLAKGETDLQRAIREKIRQQLKSENAVTESHSCAYGSHSEEVQVRSDLNHNPRDCQPVIKRRRPKIIVPLEEWQAPDYSKLVPDASLVHAQKSIQRKRRSDDSDLNNDQHSPPTKRVRMPSSVDCSDPVADIVITASQLLDSNARMSDVLRDIELAFPLLSPHLNPDMSRFPAKIDSTKNARPTYPVYGDHSASAPTSADPALEELWTAAVKEEPVLAEGSYHSALDMDRRLIVKPWDSLNGVVVSLTSYPVKAKSLRLHDASIWHMANPSVGALFTKIGYSGDVKDANKAMLAIDLFPRRIDREDFKDLSSSKTGTLERLKSRLPSALVKYWETVAMKMWHCATAPVGILWGSAARNAYENSSRSRRTPIAIADIGHQHQRYGTRPWCYLEYTEGFYGLVA</sequence>
<comment type="caution">
    <text evidence="2">The sequence shown here is derived from an EMBL/GenBank/DDBJ whole genome shotgun (WGS) entry which is preliminary data.</text>
</comment>
<reference evidence="2" key="1">
    <citation type="journal article" date="2021" name="Nat. Commun.">
        <title>Genetic determinants of endophytism in the Arabidopsis root mycobiome.</title>
        <authorList>
            <person name="Mesny F."/>
            <person name="Miyauchi S."/>
            <person name="Thiergart T."/>
            <person name="Pickel B."/>
            <person name="Atanasova L."/>
            <person name="Karlsson M."/>
            <person name="Huettel B."/>
            <person name="Barry K.W."/>
            <person name="Haridas S."/>
            <person name="Chen C."/>
            <person name="Bauer D."/>
            <person name="Andreopoulos W."/>
            <person name="Pangilinan J."/>
            <person name="LaButti K."/>
            <person name="Riley R."/>
            <person name="Lipzen A."/>
            <person name="Clum A."/>
            <person name="Drula E."/>
            <person name="Henrissat B."/>
            <person name="Kohler A."/>
            <person name="Grigoriev I.V."/>
            <person name="Martin F.M."/>
            <person name="Hacquard S."/>
        </authorList>
    </citation>
    <scope>NUCLEOTIDE SEQUENCE</scope>
    <source>
        <strain evidence="2">MPI-SDFR-AT-0120</strain>
    </source>
</reference>
<keyword evidence="3" id="KW-1185">Reference proteome</keyword>
<feature type="region of interest" description="Disordered" evidence="1">
    <location>
        <begin position="111"/>
        <end position="143"/>
    </location>
</feature>
<evidence type="ECO:0000313" key="2">
    <source>
        <dbReference type="EMBL" id="KAH7092631.1"/>
    </source>
</evidence>
<proteinExistence type="predicted"/>
<evidence type="ECO:0000313" key="3">
    <source>
        <dbReference type="Proteomes" id="UP000813461"/>
    </source>
</evidence>
<protein>
    <submittedName>
        <fullName evidence="2">Uncharacterized protein</fullName>
    </submittedName>
</protein>
<name>A0A8K0RH42_9PLEO</name>
<gene>
    <name evidence="2" type="ORF">FB567DRAFT_614712</name>
</gene>
<accession>A0A8K0RH42</accession>
<dbReference type="AlphaFoldDB" id="A0A8K0RH42"/>
<dbReference type="EMBL" id="JAGMVJ010000003">
    <property type="protein sequence ID" value="KAH7092631.1"/>
    <property type="molecule type" value="Genomic_DNA"/>
</dbReference>
<evidence type="ECO:0000256" key="1">
    <source>
        <dbReference type="SAM" id="MobiDB-lite"/>
    </source>
</evidence>
<dbReference type="Proteomes" id="UP000813461">
    <property type="component" value="Unassembled WGS sequence"/>
</dbReference>
<organism evidence="2 3">
    <name type="scientific">Paraphoma chrysanthemicola</name>
    <dbReference type="NCBI Taxonomy" id="798071"/>
    <lineage>
        <taxon>Eukaryota</taxon>
        <taxon>Fungi</taxon>
        <taxon>Dikarya</taxon>
        <taxon>Ascomycota</taxon>
        <taxon>Pezizomycotina</taxon>
        <taxon>Dothideomycetes</taxon>
        <taxon>Pleosporomycetidae</taxon>
        <taxon>Pleosporales</taxon>
        <taxon>Pleosporineae</taxon>
        <taxon>Phaeosphaeriaceae</taxon>
        <taxon>Paraphoma</taxon>
    </lineage>
</organism>